<name>A0ABY4WAQ4_9BACL</name>
<feature type="domain" description="N-acetyltransferase" evidence="3">
    <location>
        <begin position="175"/>
        <end position="315"/>
    </location>
</feature>
<dbReference type="PANTHER" id="PTHR43877">
    <property type="entry name" value="AMINOALKYLPHOSPHONATE N-ACETYLTRANSFERASE-RELATED-RELATED"/>
    <property type="match status" value="1"/>
</dbReference>
<accession>A0ABY4WAQ4</accession>
<evidence type="ECO:0000256" key="2">
    <source>
        <dbReference type="ARBA" id="ARBA00023315"/>
    </source>
</evidence>
<sequence>MNSYTFTAKSKLTEQELREIQELSEVCNHFDKITLKLNEDMLADRPGTGTNDFLCYDQGKLVGYGALFVFHQGEAEVSGMVHPDYRGQGIFRKLQSMMEQECQHRQIPALLFIVQRGSSSGKAYMERAGAAYSVSEYWMEWEAAGKEGTTVKEREGALAVGSVSGKQSANANMAVRLRPSTPEDMERLIQLNVLGFQMDEERAREMSAKLEHDPKRLTYIIEHESAGSVGKISVSKQADHAFIYGFVVDPAQQGKGIGKKALMQSIDMLRKEGFEKIILEVATENSTALTLYEACGFEVKAANDYYQYPLQAPEL</sequence>
<reference evidence="4" key="1">
    <citation type="submission" date="2022-06" db="EMBL/GenBank/DDBJ databases">
        <title>Genome sequencing of Brevibacillus sp. BB3-R1.</title>
        <authorList>
            <person name="Heo J."/>
            <person name="Lee D."/>
            <person name="Won M."/>
            <person name="Han B.-H."/>
            <person name="Hong S.-B."/>
            <person name="Kwon S.-W."/>
        </authorList>
    </citation>
    <scope>NUCLEOTIDE SEQUENCE</scope>
    <source>
        <strain evidence="4">BB3-R1</strain>
    </source>
</reference>
<dbReference type="RefSeq" id="WP_251871016.1">
    <property type="nucleotide sequence ID" value="NZ_CP098755.1"/>
</dbReference>
<gene>
    <name evidence="4" type="ORF">NDK47_17420</name>
</gene>
<organism evidence="4 5">
    <name type="scientific">Brevibacillus ruminantium</name>
    <dbReference type="NCBI Taxonomy" id="2950604"/>
    <lineage>
        <taxon>Bacteria</taxon>
        <taxon>Bacillati</taxon>
        <taxon>Bacillota</taxon>
        <taxon>Bacilli</taxon>
        <taxon>Bacillales</taxon>
        <taxon>Paenibacillaceae</taxon>
        <taxon>Brevibacillus</taxon>
    </lineage>
</organism>
<evidence type="ECO:0000313" key="5">
    <source>
        <dbReference type="Proteomes" id="UP001056500"/>
    </source>
</evidence>
<dbReference type="InterPro" id="IPR050832">
    <property type="entry name" value="Bact_Acetyltransf"/>
</dbReference>
<dbReference type="Proteomes" id="UP001056500">
    <property type="component" value="Chromosome"/>
</dbReference>
<evidence type="ECO:0000259" key="3">
    <source>
        <dbReference type="PROSITE" id="PS51186"/>
    </source>
</evidence>
<dbReference type="SUPFAM" id="SSF55729">
    <property type="entry name" value="Acyl-CoA N-acyltransferases (Nat)"/>
    <property type="match status" value="2"/>
</dbReference>
<dbReference type="Gene3D" id="3.40.630.30">
    <property type="match status" value="1"/>
</dbReference>
<dbReference type="EMBL" id="CP098755">
    <property type="protein sequence ID" value="USG63931.1"/>
    <property type="molecule type" value="Genomic_DNA"/>
</dbReference>
<feature type="domain" description="N-acetyltransferase" evidence="3">
    <location>
        <begin position="7"/>
        <end position="144"/>
    </location>
</feature>
<keyword evidence="1" id="KW-0808">Transferase</keyword>
<evidence type="ECO:0000313" key="4">
    <source>
        <dbReference type="EMBL" id="USG63931.1"/>
    </source>
</evidence>
<protein>
    <submittedName>
        <fullName evidence="4">GNAT family N-acetyltransferase</fullName>
    </submittedName>
</protein>
<dbReference type="CDD" id="cd04301">
    <property type="entry name" value="NAT_SF"/>
    <property type="match status" value="2"/>
</dbReference>
<dbReference type="InterPro" id="IPR000182">
    <property type="entry name" value="GNAT_dom"/>
</dbReference>
<dbReference type="PANTHER" id="PTHR43877:SF2">
    <property type="entry name" value="AMINOALKYLPHOSPHONATE N-ACETYLTRANSFERASE-RELATED"/>
    <property type="match status" value="1"/>
</dbReference>
<dbReference type="PROSITE" id="PS51186">
    <property type="entry name" value="GNAT"/>
    <property type="match status" value="2"/>
</dbReference>
<keyword evidence="5" id="KW-1185">Reference proteome</keyword>
<dbReference type="Pfam" id="PF00583">
    <property type="entry name" value="Acetyltransf_1"/>
    <property type="match status" value="2"/>
</dbReference>
<keyword evidence="2" id="KW-0012">Acyltransferase</keyword>
<dbReference type="InterPro" id="IPR016181">
    <property type="entry name" value="Acyl_CoA_acyltransferase"/>
</dbReference>
<evidence type="ECO:0000256" key="1">
    <source>
        <dbReference type="ARBA" id="ARBA00022679"/>
    </source>
</evidence>
<proteinExistence type="predicted"/>